<comment type="cofactor">
    <cofactor evidence="6">
        <name>Zn(2+)</name>
        <dbReference type="ChEBI" id="CHEBI:29105"/>
    </cofactor>
    <text evidence="6">Binds 1 zinc ion per subunit.</text>
</comment>
<dbReference type="Gene3D" id="3.30.2010.10">
    <property type="entry name" value="Metalloproteases ('zincins'), catalytic domain"/>
    <property type="match status" value="1"/>
</dbReference>
<evidence type="ECO:0000256" key="2">
    <source>
        <dbReference type="ARBA" id="ARBA00022723"/>
    </source>
</evidence>
<evidence type="ECO:0000313" key="8">
    <source>
        <dbReference type="EMBL" id="KAK3255625.1"/>
    </source>
</evidence>
<feature type="domain" description="Peptidase M48" evidence="7">
    <location>
        <begin position="168"/>
        <end position="329"/>
    </location>
</feature>
<evidence type="ECO:0000256" key="5">
    <source>
        <dbReference type="ARBA" id="ARBA00023049"/>
    </source>
</evidence>
<keyword evidence="1 6" id="KW-0645">Protease</keyword>
<dbReference type="GO" id="GO:0004222">
    <property type="term" value="F:metalloendopeptidase activity"/>
    <property type="evidence" value="ECO:0007669"/>
    <property type="project" value="InterPro"/>
</dbReference>
<keyword evidence="5 6" id="KW-0482">Metalloprotease</keyword>
<evidence type="ECO:0000256" key="3">
    <source>
        <dbReference type="ARBA" id="ARBA00022801"/>
    </source>
</evidence>
<dbReference type="InterPro" id="IPR001915">
    <property type="entry name" value="Peptidase_M48"/>
</dbReference>
<dbReference type="GO" id="GO:0016020">
    <property type="term" value="C:membrane"/>
    <property type="evidence" value="ECO:0007669"/>
    <property type="project" value="TreeGrafter"/>
</dbReference>
<gene>
    <name evidence="8" type="ORF">CYMTET_35203</name>
</gene>
<evidence type="ECO:0000259" key="7">
    <source>
        <dbReference type="Pfam" id="PF01435"/>
    </source>
</evidence>
<dbReference type="PANTHER" id="PTHR22726:SF1">
    <property type="entry name" value="METALLOENDOPEPTIDASE OMA1, MITOCHONDRIAL"/>
    <property type="match status" value="1"/>
</dbReference>
<keyword evidence="3 6" id="KW-0378">Hydrolase</keyword>
<sequence length="374" mass="41227">MFRFLRAAEHLRSRQVSNSLVSPAFSLNKAGQFPTQSITPCAGFSSAKYVRQSYQDSRGYTHFRKKGTASFGAALQDPRKLAFAGATLAMGSAAYLYNLETVPVTGRTHLILLSKESETYYGERAYAQLREEHKSEILSSYHPAVRKVERIGRQLIQHLPETFPGKGAAHLSEVEWEFTVITSPQINAFVLPGGKVCVFTGLMQMFPTDNELATVLGHEIAHVVARHSAEKVTNEIFFTMLKIALLVLIDFTSVISATVAIGLELPFSRRCEHEADLLGIQLMSAACYDPRVAPGVYSKLGQAENGQKEISKYLSTHPTGDDRAEKLNEALPSALARFSASGCSEYHGTLLDVFRSHATQFASKPTVTDDEFKN</sequence>
<dbReference type="PANTHER" id="PTHR22726">
    <property type="entry name" value="METALLOENDOPEPTIDASE OMA1"/>
    <property type="match status" value="1"/>
</dbReference>
<comment type="similarity">
    <text evidence="6">Belongs to the peptidase M48 family.</text>
</comment>
<evidence type="ECO:0000256" key="1">
    <source>
        <dbReference type="ARBA" id="ARBA00022670"/>
    </source>
</evidence>
<dbReference type="CDD" id="cd07331">
    <property type="entry name" value="M48C_Oma1_like"/>
    <property type="match status" value="1"/>
</dbReference>
<accession>A0AAE0F9R3</accession>
<dbReference type="GO" id="GO:0051603">
    <property type="term" value="P:proteolysis involved in protein catabolic process"/>
    <property type="evidence" value="ECO:0007669"/>
    <property type="project" value="TreeGrafter"/>
</dbReference>
<name>A0AAE0F9R3_9CHLO</name>
<comment type="caution">
    <text evidence="8">The sequence shown here is derived from an EMBL/GenBank/DDBJ whole genome shotgun (WGS) entry which is preliminary data.</text>
</comment>
<reference evidence="8 9" key="1">
    <citation type="journal article" date="2015" name="Genome Biol. Evol.">
        <title>Comparative Genomics of a Bacterivorous Green Alga Reveals Evolutionary Causalities and Consequences of Phago-Mixotrophic Mode of Nutrition.</title>
        <authorList>
            <person name="Burns J.A."/>
            <person name="Paasch A."/>
            <person name="Narechania A."/>
            <person name="Kim E."/>
        </authorList>
    </citation>
    <scope>NUCLEOTIDE SEQUENCE [LARGE SCALE GENOMIC DNA]</scope>
    <source>
        <strain evidence="8 9">PLY_AMNH</strain>
    </source>
</reference>
<evidence type="ECO:0000313" key="9">
    <source>
        <dbReference type="Proteomes" id="UP001190700"/>
    </source>
</evidence>
<dbReference type="EMBL" id="LGRX02022431">
    <property type="protein sequence ID" value="KAK3255625.1"/>
    <property type="molecule type" value="Genomic_DNA"/>
</dbReference>
<dbReference type="Pfam" id="PF01435">
    <property type="entry name" value="Peptidase_M48"/>
    <property type="match status" value="1"/>
</dbReference>
<keyword evidence="9" id="KW-1185">Reference proteome</keyword>
<keyword evidence="2" id="KW-0479">Metal-binding</keyword>
<evidence type="ECO:0000256" key="4">
    <source>
        <dbReference type="ARBA" id="ARBA00022833"/>
    </source>
</evidence>
<dbReference type="InterPro" id="IPR051156">
    <property type="entry name" value="Mito/Outer_Membr_Metalloprot"/>
</dbReference>
<keyword evidence="4 6" id="KW-0862">Zinc</keyword>
<dbReference type="GO" id="GO:0046872">
    <property type="term" value="F:metal ion binding"/>
    <property type="evidence" value="ECO:0007669"/>
    <property type="project" value="UniProtKB-KW"/>
</dbReference>
<protein>
    <recommendedName>
        <fullName evidence="7">Peptidase M48 domain-containing protein</fullName>
    </recommendedName>
</protein>
<dbReference type="Proteomes" id="UP001190700">
    <property type="component" value="Unassembled WGS sequence"/>
</dbReference>
<proteinExistence type="inferred from homology"/>
<dbReference type="AlphaFoldDB" id="A0AAE0F9R3"/>
<organism evidence="8 9">
    <name type="scientific">Cymbomonas tetramitiformis</name>
    <dbReference type="NCBI Taxonomy" id="36881"/>
    <lineage>
        <taxon>Eukaryota</taxon>
        <taxon>Viridiplantae</taxon>
        <taxon>Chlorophyta</taxon>
        <taxon>Pyramimonadophyceae</taxon>
        <taxon>Pyramimonadales</taxon>
        <taxon>Pyramimonadaceae</taxon>
        <taxon>Cymbomonas</taxon>
    </lineage>
</organism>
<evidence type="ECO:0000256" key="6">
    <source>
        <dbReference type="RuleBase" id="RU003983"/>
    </source>
</evidence>